<name>A0A644V6K6_9ZZZZ</name>
<dbReference type="SUPFAM" id="SSF56954">
    <property type="entry name" value="Outer membrane efflux proteins (OEP)"/>
    <property type="match status" value="1"/>
</dbReference>
<evidence type="ECO:0000256" key="1">
    <source>
        <dbReference type="ARBA" id="ARBA00004442"/>
    </source>
</evidence>
<keyword evidence="6" id="KW-0998">Cell outer membrane</keyword>
<comment type="caution">
    <text evidence="7">The sequence shown here is derived from an EMBL/GenBank/DDBJ whole genome shotgun (WGS) entry which is preliminary data.</text>
</comment>
<protein>
    <recommendedName>
        <fullName evidence="8">Outer membrane protein TolC</fullName>
    </recommendedName>
</protein>
<evidence type="ECO:0008006" key="8">
    <source>
        <dbReference type="Google" id="ProtNLM"/>
    </source>
</evidence>
<keyword evidence="5" id="KW-0472">Membrane</keyword>
<evidence type="ECO:0000256" key="2">
    <source>
        <dbReference type="ARBA" id="ARBA00022448"/>
    </source>
</evidence>
<gene>
    <name evidence="7" type="ORF">SDC9_32967</name>
</gene>
<keyword evidence="2" id="KW-0813">Transport</keyword>
<dbReference type="PANTHER" id="PTHR30026:SF20">
    <property type="entry name" value="OUTER MEMBRANE PROTEIN TOLC"/>
    <property type="match status" value="1"/>
</dbReference>
<dbReference type="Gene3D" id="1.20.1600.10">
    <property type="entry name" value="Outer membrane efflux proteins (OEP)"/>
    <property type="match status" value="1"/>
</dbReference>
<dbReference type="GO" id="GO:1990281">
    <property type="term" value="C:efflux pump complex"/>
    <property type="evidence" value="ECO:0007669"/>
    <property type="project" value="TreeGrafter"/>
</dbReference>
<dbReference type="GO" id="GO:0015562">
    <property type="term" value="F:efflux transmembrane transporter activity"/>
    <property type="evidence" value="ECO:0007669"/>
    <property type="project" value="InterPro"/>
</dbReference>
<dbReference type="InterPro" id="IPR003423">
    <property type="entry name" value="OMP_efflux"/>
</dbReference>
<accession>A0A644V6K6</accession>
<dbReference type="GO" id="GO:0015288">
    <property type="term" value="F:porin activity"/>
    <property type="evidence" value="ECO:0007669"/>
    <property type="project" value="TreeGrafter"/>
</dbReference>
<evidence type="ECO:0000313" key="7">
    <source>
        <dbReference type="EMBL" id="MPL86979.1"/>
    </source>
</evidence>
<evidence type="ECO:0000256" key="6">
    <source>
        <dbReference type="ARBA" id="ARBA00023237"/>
    </source>
</evidence>
<organism evidence="7">
    <name type="scientific">bioreactor metagenome</name>
    <dbReference type="NCBI Taxonomy" id="1076179"/>
    <lineage>
        <taxon>unclassified sequences</taxon>
        <taxon>metagenomes</taxon>
        <taxon>ecological metagenomes</taxon>
    </lineage>
</organism>
<evidence type="ECO:0000256" key="3">
    <source>
        <dbReference type="ARBA" id="ARBA00022452"/>
    </source>
</evidence>
<dbReference type="AlphaFoldDB" id="A0A644V6K6"/>
<dbReference type="PANTHER" id="PTHR30026">
    <property type="entry name" value="OUTER MEMBRANE PROTEIN TOLC"/>
    <property type="match status" value="1"/>
</dbReference>
<comment type="subcellular location">
    <subcellularLocation>
        <location evidence="1">Cell outer membrane</location>
    </subcellularLocation>
</comment>
<dbReference type="Pfam" id="PF02321">
    <property type="entry name" value="OEP"/>
    <property type="match status" value="2"/>
</dbReference>
<dbReference type="EMBL" id="VSSQ01000231">
    <property type="protein sequence ID" value="MPL86979.1"/>
    <property type="molecule type" value="Genomic_DNA"/>
</dbReference>
<keyword evidence="4" id="KW-0812">Transmembrane</keyword>
<evidence type="ECO:0000256" key="5">
    <source>
        <dbReference type="ARBA" id="ARBA00023136"/>
    </source>
</evidence>
<keyword evidence="3" id="KW-1134">Transmembrane beta strand</keyword>
<evidence type="ECO:0000256" key="4">
    <source>
        <dbReference type="ARBA" id="ARBA00022692"/>
    </source>
</evidence>
<proteinExistence type="predicted"/>
<dbReference type="InterPro" id="IPR051906">
    <property type="entry name" value="TolC-like"/>
</dbReference>
<sequence length="488" mass="55246">MKRAICILFILLSFDKAYAGDTLRITLEEAVLLAQKQSPQAIAARHQYRAAYWAWRSHKADYLPGISFSSNTTLNRSISSITFSDGKDGFVHRNQLLNDGAVTISQNLSFLGGNVYFQTGLQRLDIFSDKQVSYRSTPLVIGYSQNLFGYNHLKWNRKIEPVRYQQAKKMYIETLELVAATAVGKFFQLATAQSNWRSASYNYAAADTLFQYARGRYKIGTITENEMLQLEINFLSEQTSKLNAAIEVSDNVQDLRSFLGINNTVEIETIVSDSVPVFIVPEKDALKYAHRNSPDLESFALQELEAESMVANTKAANRLKADLYVEFGLTQTDQTLRSAYRSPLDQQLVSLGVRIPILDWGVGRGRVEVAKSNLSKIKTNLAQARTDFDANVFKIVKQFNLQSDKIRIARMTADRAVRRNEVAYRLYLLGKSTVLDLNASISEKDSSQRAYINELKIYWSLYYGLRSITGYDFASNGPIYLPEVQFNN</sequence>
<reference evidence="7" key="1">
    <citation type="submission" date="2019-08" db="EMBL/GenBank/DDBJ databases">
        <authorList>
            <person name="Kucharzyk K."/>
            <person name="Murdoch R.W."/>
            <person name="Higgins S."/>
            <person name="Loffler F."/>
        </authorList>
    </citation>
    <scope>NUCLEOTIDE SEQUENCE</scope>
</reference>
<dbReference type="GO" id="GO:0009279">
    <property type="term" value="C:cell outer membrane"/>
    <property type="evidence" value="ECO:0007669"/>
    <property type="project" value="UniProtKB-SubCell"/>
</dbReference>